<dbReference type="SUPFAM" id="SSF81301">
    <property type="entry name" value="Nucleotidyltransferase"/>
    <property type="match status" value="1"/>
</dbReference>
<dbReference type="Gene3D" id="3.30.460.10">
    <property type="entry name" value="Beta Polymerase, domain 2"/>
    <property type="match status" value="1"/>
</dbReference>
<dbReference type="Proteomes" id="UP000187172">
    <property type="component" value="Unassembled WGS sequence"/>
</dbReference>
<dbReference type="AlphaFoldDB" id="A0A1R1ERA2"/>
<evidence type="ECO:0000256" key="7">
    <source>
        <dbReference type="ARBA" id="ARBA00022777"/>
    </source>
</evidence>
<dbReference type="UniPathway" id="UPA00908">
    <property type="reaction ID" value="UER00884"/>
</dbReference>
<evidence type="ECO:0000256" key="6">
    <source>
        <dbReference type="ARBA" id="ARBA00022741"/>
    </source>
</evidence>
<dbReference type="GO" id="GO:0015970">
    <property type="term" value="P:guanosine tetraphosphate biosynthetic process"/>
    <property type="evidence" value="ECO:0007669"/>
    <property type="project" value="UniProtKB-UniPathway"/>
</dbReference>
<reference evidence="10 11" key="1">
    <citation type="submission" date="2016-11" db="EMBL/GenBank/DDBJ databases">
        <title>Paenibacillus species isolates.</title>
        <authorList>
            <person name="Beno S.M."/>
        </authorList>
    </citation>
    <scope>NUCLEOTIDE SEQUENCE [LARGE SCALE GENOMIC DNA]</scope>
    <source>
        <strain evidence="10 11">FSL R5-0378</strain>
    </source>
</reference>
<sequence>MDGRDWGLFLLPYEQTVEELKVKFKTMRAELKKREEYAPIEFVTGRVKKISSILDKAKRLSVPMDQLEQGIEDIAGIRIMCQFVEDIRRVAEYIRKRKDLTVLYEKDYITNYKESGYRSFHMIVEYPVQTALGQKPVLAEIQIRTLAMNFWATIEHSLSYKYRESLPENIRKRLQTAAEAASVLDNEMSSIREDILEAQKQFEDDSNVTSTVLAMIHQLYFYHLVNEAMAFQERFNQIWSQTEPGKPHDMESMRQLLDEVRELMAAYKKNSIDVFSQETDRD</sequence>
<dbReference type="RefSeq" id="WP_076170223.1">
    <property type="nucleotide sequence ID" value="NZ_MRTP01000003.1"/>
</dbReference>
<evidence type="ECO:0000313" key="11">
    <source>
        <dbReference type="Proteomes" id="UP000187172"/>
    </source>
</evidence>
<evidence type="ECO:0000256" key="8">
    <source>
        <dbReference type="ARBA" id="ARBA00022840"/>
    </source>
</evidence>
<evidence type="ECO:0000256" key="3">
    <source>
        <dbReference type="ARBA" id="ARBA00011881"/>
    </source>
</evidence>
<evidence type="ECO:0000256" key="4">
    <source>
        <dbReference type="ARBA" id="ARBA00013251"/>
    </source>
</evidence>
<keyword evidence="6" id="KW-0547">Nucleotide-binding</keyword>
<name>A0A1R1ERA2_9BACL</name>
<keyword evidence="7 10" id="KW-0418">Kinase</keyword>
<dbReference type="InterPro" id="IPR052366">
    <property type="entry name" value="GTP_Pyrophosphokinase"/>
</dbReference>
<evidence type="ECO:0000256" key="1">
    <source>
        <dbReference type="ARBA" id="ARBA00004976"/>
    </source>
</evidence>
<protein>
    <recommendedName>
        <fullName evidence="4">GTP diphosphokinase</fullName>
        <ecNumber evidence="4">2.7.6.5</ecNumber>
    </recommendedName>
</protein>
<dbReference type="SMART" id="SM00954">
    <property type="entry name" value="RelA_SpoT"/>
    <property type="match status" value="1"/>
</dbReference>
<dbReference type="GO" id="GO:0008728">
    <property type="term" value="F:GTP diphosphokinase activity"/>
    <property type="evidence" value="ECO:0007669"/>
    <property type="project" value="UniProtKB-EC"/>
</dbReference>
<proteinExistence type="inferred from homology"/>
<dbReference type="GO" id="GO:0016301">
    <property type="term" value="F:kinase activity"/>
    <property type="evidence" value="ECO:0007669"/>
    <property type="project" value="UniProtKB-KW"/>
</dbReference>
<dbReference type="CDD" id="cd05399">
    <property type="entry name" value="NT_Rel-Spo_like"/>
    <property type="match status" value="1"/>
</dbReference>
<dbReference type="PANTHER" id="PTHR47837:SF1">
    <property type="entry name" value="GTP PYROPHOSPHOKINASE YJBM"/>
    <property type="match status" value="1"/>
</dbReference>
<comment type="pathway">
    <text evidence="1">Purine metabolism; ppGpp biosynthesis; ppGpp from GTP: step 1/2.</text>
</comment>
<dbReference type="EMBL" id="MRTP01000003">
    <property type="protein sequence ID" value="OMF54317.1"/>
    <property type="molecule type" value="Genomic_DNA"/>
</dbReference>
<comment type="caution">
    <text evidence="10">The sequence shown here is derived from an EMBL/GenBank/DDBJ whole genome shotgun (WGS) entry which is preliminary data.</text>
</comment>
<accession>A0A1R1ERA2</accession>
<dbReference type="GO" id="GO:0005524">
    <property type="term" value="F:ATP binding"/>
    <property type="evidence" value="ECO:0007669"/>
    <property type="project" value="UniProtKB-KW"/>
</dbReference>
<dbReference type="InterPro" id="IPR007685">
    <property type="entry name" value="RelA_SpoT"/>
</dbReference>
<dbReference type="STRING" id="297318.BK138_14075"/>
<dbReference type="FunFam" id="3.30.460.10:FF:000012">
    <property type="entry name" value="GTP pyrophosphokinase YjbM"/>
    <property type="match status" value="1"/>
</dbReference>
<comment type="subunit">
    <text evidence="3">Homotetramer.</text>
</comment>
<organism evidence="10 11">
    <name type="scientific">Paenibacillus rhizosphaerae</name>
    <dbReference type="NCBI Taxonomy" id="297318"/>
    <lineage>
        <taxon>Bacteria</taxon>
        <taxon>Bacillati</taxon>
        <taxon>Bacillota</taxon>
        <taxon>Bacilli</taxon>
        <taxon>Bacillales</taxon>
        <taxon>Paenibacillaceae</taxon>
        <taxon>Paenibacillus</taxon>
    </lineage>
</organism>
<evidence type="ECO:0000313" key="10">
    <source>
        <dbReference type="EMBL" id="OMF54317.1"/>
    </source>
</evidence>
<keyword evidence="8" id="KW-0067">ATP-binding</keyword>
<evidence type="ECO:0000259" key="9">
    <source>
        <dbReference type="SMART" id="SM00954"/>
    </source>
</evidence>
<dbReference type="EC" id="2.7.6.5" evidence="4"/>
<evidence type="ECO:0000256" key="2">
    <source>
        <dbReference type="ARBA" id="ARBA00007476"/>
    </source>
</evidence>
<dbReference type="PANTHER" id="PTHR47837">
    <property type="entry name" value="GTP PYROPHOSPHOKINASE YJBM"/>
    <property type="match status" value="1"/>
</dbReference>
<dbReference type="InterPro" id="IPR043519">
    <property type="entry name" value="NT_sf"/>
</dbReference>
<gene>
    <name evidence="10" type="ORF">BK138_14075</name>
</gene>
<feature type="domain" description="RelA/SpoT" evidence="9">
    <location>
        <begin position="45"/>
        <end position="166"/>
    </location>
</feature>
<comment type="similarity">
    <text evidence="2">Belongs to the RelA/SpoT family.</text>
</comment>
<evidence type="ECO:0000256" key="5">
    <source>
        <dbReference type="ARBA" id="ARBA00022679"/>
    </source>
</evidence>
<keyword evidence="11" id="KW-1185">Reference proteome</keyword>
<dbReference type="Gene3D" id="1.10.287.860">
    <property type="entry name" value="Nucleotidyltransferase"/>
    <property type="match status" value="1"/>
</dbReference>
<keyword evidence="5" id="KW-0808">Transferase</keyword>
<dbReference type="Pfam" id="PF04607">
    <property type="entry name" value="RelA_SpoT"/>
    <property type="match status" value="1"/>
</dbReference>